<protein>
    <recommendedName>
        <fullName evidence="4">Lipoprotein</fullName>
    </recommendedName>
</protein>
<sequence>MKKLFISTLCIIVFLMGCTKNNKSDNVTNTNISNTATQTNDNKNTQDEKSVPSSNNARSTEKVTKDIYTFQIKINDDIYTFPMSYESFSEKGWSYDLKAISSSYSPNQTSSSIKFVHNQYKLSADCCLGNLLTDVVPWADCYIYEFSIDSADVSDTSAKITLSGDIEFGKSKLSDIKAVYGEPSSINEIEDFSILKYHLEYFREIELTIDKKTELLKGIRLINFNKQENIEEKNISADVPAIVKKYTAPKELGDDLDSFVVEYAGNLYQLPVPVSELLKNGWTIKEKTSDSKVAAGNTGYIELRKDNQTLDGTVTNFSTEAATIENCFLNNVIGWNASTNLPIKIQKGITRDMSEKDLRKALSDIDFKESVSSNLKTYSIQNTKSSLDGIHIYVDTNTKKVSGIEISNSELSYN</sequence>
<accession>A0A371AXP2</accession>
<comment type="caution">
    <text evidence="2">The sequence shown here is derived from an EMBL/GenBank/DDBJ whole genome shotgun (WGS) entry which is preliminary data.</text>
</comment>
<dbReference type="EMBL" id="QRCT01000013">
    <property type="protein sequence ID" value="RDU24345.1"/>
    <property type="molecule type" value="Genomic_DNA"/>
</dbReference>
<evidence type="ECO:0008006" key="4">
    <source>
        <dbReference type="Google" id="ProtNLM"/>
    </source>
</evidence>
<evidence type="ECO:0000313" key="2">
    <source>
        <dbReference type="EMBL" id="RDU24345.1"/>
    </source>
</evidence>
<keyword evidence="3" id="KW-1185">Reference proteome</keyword>
<dbReference type="PROSITE" id="PS51257">
    <property type="entry name" value="PROKAR_LIPOPROTEIN"/>
    <property type="match status" value="1"/>
</dbReference>
<feature type="region of interest" description="Disordered" evidence="1">
    <location>
        <begin position="26"/>
        <end position="60"/>
    </location>
</feature>
<name>A0A371AXP2_9FIRM</name>
<organism evidence="2 3">
    <name type="scientific">Anaerosacchariphilus polymeriproducens</name>
    <dbReference type="NCBI Taxonomy" id="1812858"/>
    <lineage>
        <taxon>Bacteria</taxon>
        <taxon>Bacillati</taxon>
        <taxon>Bacillota</taxon>
        <taxon>Clostridia</taxon>
        <taxon>Lachnospirales</taxon>
        <taxon>Lachnospiraceae</taxon>
        <taxon>Anaerosacchariphilus</taxon>
    </lineage>
</organism>
<dbReference type="Proteomes" id="UP000255036">
    <property type="component" value="Unassembled WGS sequence"/>
</dbReference>
<evidence type="ECO:0000256" key="1">
    <source>
        <dbReference type="SAM" id="MobiDB-lite"/>
    </source>
</evidence>
<feature type="compositionally biased region" description="Polar residues" evidence="1">
    <location>
        <begin position="26"/>
        <end position="43"/>
    </location>
</feature>
<dbReference type="AlphaFoldDB" id="A0A371AXP2"/>
<reference evidence="2 3" key="1">
    <citation type="submission" date="2018-07" db="EMBL/GenBank/DDBJ databases">
        <title>Anaerosacharophilus polymeroproducens gen. nov. sp. nov., an anaerobic bacterium isolated from salt field.</title>
        <authorList>
            <person name="Kim W."/>
            <person name="Yang S.-H."/>
            <person name="Oh J."/>
            <person name="Lee J.-H."/>
            <person name="Kwon K.K."/>
        </authorList>
    </citation>
    <scope>NUCLEOTIDE SEQUENCE [LARGE SCALE GENOMIC DNA]</scope>
    <source>
        <strain evidence="2 3">MCWD5</strain>
    </source>
</reference>
<proteinExistence type="predicted"/>
<gene>
    <name evidence="2" type="ORF">DWV06_05055</name>
</gene>
<dbReference type="OrthoDB" id="1969748at2"/>
<dbReference type="RefSeq" id="WP_115481089.1">
    <property type="nucleotide sequence ID" value="NZ_QRCT01000013.1"/>
</dbReference>
<evidence type="ECO:0000313" key="3">
    <source>
        <dbReference type="Proteomes" id="UP000255036"/>
    </source>
</evidence>